<evidence type="ECO:0000313" key="3">
    <source>
        <dbReference type="Proteomes" id="UP001066276"/>
    </source>
</evidence>
<reference evidence="2" key="1">
    <citation type="journal article" date="2022" name="bioRxiv">
        <title>Sequencing and chromosome-scale assembly of the giantPleurodeles waltlgenome.</title>
        <authorList>
            <person name="Brown T."/>
            <person name="Elewa A."/>
            <person name="Iarovenko S."/>
            <person name="Subramanian E."/>
            <person name="Araus A.J."/>
            <person name="Petzold A."/>
            <person name="Susuki M."/>
            <person name="Suzuki K.-i.T."/>
            <person name="Hayashi T."/>
            <person name="Toyoda A."/>
            <person name="Oliveira C."/>
            <person name="Osipova E."/>
            <person name="Leigh N.D."/>
            <person name="Simon A."/>
            <person name="Yun M.H."/>
        </authorList>
    </citation>
    <scope>NUCLEOTIDE SEQUENCE</scope>
    <source>
        <strain evidence="2">20211129_DDA</strain>
        <tissue evidence="2">Liver</tissue>
    </source>
</reference>
<gene>
    <name evidence="2" type="ORF">NDU88_006682</name>
</gene>
<keyword evidence="3" id="KW-1185">Reference proteome</keyword>
<feature type="region of interest" description="Disordered" evidence="1">
    <location>
        <begin position="38"/>
        <end position="66"/>
    </location>
</feature>
<dbReference type="Proteomes" id="UP001066276">
    <property type="component" value="Chromosome 3_2"/>
</dbReference>
<organism evidence="2 3">
    <name type="scientific">Pleurodeles waltl</name>
    <name type="common">Iberian ribbed newt</name>
    <dbReference type="NCBI Taxonomy" id="8319"/>
    <lineage>
        <taxon>Eukaryota</taxon>
        <taxon>Metazoa</taxon>
        <taxon>Chordata</taxon>
        <taxon>Craniata</taxon>
        <taxon>Vertebrata</taxon>
        <taxon>Euteleostomi</taxon>
        <taxon>Amphibia</taxon>
        <taxon>Batrachia</taxon>
        <taxon>Caudata</taxon>
        <taxon>Salamandroidea</taxon>
        <taxon>Salamandridae</taxon>
        <taxon>Pleurodelinae</taxon>
        <taxon>Pleurodeles</taxon>
    </lineage>
</organism>
<comment type="caution">
    <text evidence="2">The sequence shown here is derived from an EMBL/GenBank/DDBJ whole genome shotgun (WGS) entry which is preliminary data.</text>
</comment>
<accession>A0AAV7TYA4</accession>
<evidence type="ECO:0000313" key="2">
    <source>
        <dbReference type="EMBL" id="KAJ1181475.1"/>
    </source>
</evidence>
<dbReference type="AlphaFoldDB" id="A0AAV7TYA4"/>
<dbReference type="EMBL" id="JANPWB010000006">
    <property type="protein sequence ID" value="KAJ1181475.1"/>
    <property type="molecule type" value="Genomic_DNA"/>
</dbReference>
<evidence type="ECO:0000256" key="1">
    <source>
        <dbReference type="SAM" id="MobiDB-lite"/>
    </source>
</evidence>
<evidence type="ECO:0008006" key="4">
    <source>
        <dbReference type="Google" id="ProtNLM"/>
    </source>
</evidence>
<proteinExistence type="predicted"/>
<name>A0AAV7TYA4_PLEWA</name>
<sequence>MQAHSALLPFEWNCMMRKSLLGLLVFYTVILRVKIRSGSNGESQDPETGEKSTVEPPTPQHGLLCPGNRRKVPDVINYRRVARTLSSFLLGKSGFNAAEPHTCRIR</sequence>
<protein>
    <recommendedName>
        <fullName evidence="4">Secreted protein</fullName>
    </recommendedName>
</protein>